<gene>
    <name evidence="4" type="ORF">CLV93_101643</name>
    <name evidence="3" type="ORF">JCM18694_05410</name>
</gene>
<dbReference type="Proteomes" id="UP000240621">
    <property type="component" value="Unassembled WGS sequence"/>
</dbReference>
<dbReference type="InterPro" id="IPR006674">
    <property type="entry name" value="HD_domain"/>
</dbReference>
<dbReference type="PANTHER" id="PTHR11373">
    <property type="entry name" value="DEOXYNUCLEOSIDE TRIPHOSPHATE TRIPHOSPHOHYDROLASE"/>
    <property type="match status" value="1"/>
</dbReference>
<dbReference type="InterPro" id="IPR050135">
    <property type="entry name" value="dGTPase-like"/>
</dbReference>
<dbReference type="GO" id="GO:0006203">
    <property type="term" value="P:dGTP catabolic process"/>
    <property type="evidence" value="ECO:0007669"/>
    <property type="project" value="TreeGrafter"/>
</dbReference>
<evidence type="ECO:0000313" key="6">
    <source>
        <dbReference type="Proteomes" id="UP000396862"/>
    </source>
</evidence>
<dbReference type="NCBIfam" id="NF002205">
    <property type="entry name" value="PRK01096.1"/>
    <property type="match status" value="1"/>
</dbReference>
<dbReference type="RefSeq" id="WP_106540691.1">
    <property type="nucleotide sequence ID" value="NZ_BLAU01000001.1"/>
</dbReference>
<dbReference type="GO" id="GO:0008832">
    <property type="term" value="F:dGTPase activity"/>
    <property type="evidence" value="ECO:0007669"/>
    <property type="project" value="TreeGrafter"/>
</dbReference>
<proteinExistence type="predicted"/>
<dbReference type="EMBL" id="BLAU01000001">
    <property type="protein sequence ID" value="GET20295.1"/>
    <property type="molecule type" value="Genomic_DNA"/>
</dbReference>
<name>A0A2P8CL23_9BACT</name>
<dbReference type="Pfam" id="PF13286">
    <property type="entry name" value="HD_assoc"/>
    <property type="match status" value="1"/>
</dbReference>
<evidence type="ECO:0000256" key="1">
    <source>
        <dbReference type="ARBA" id="ARBA00022801"/>
    </source>
</evidence>
<dbReference type="OrthoDB" id="9803619at2"/>
<reference evidence="4 5" key="1">
    <citation type="submission" date="2018-03" db="EMBL/GenBank/DDBJ databases">
        <title>Genomic Encyclopedia of Archaeal and Bacterial Type Strains, Phase II (KMG-II): from individual species to whole genera.</title>
        <authorList>
            <person name="Goeker M."/>
        </authorList>
    </citation>
    <scope>NUCLEOTIDE SEQUENCE [LARGE SCALE GENOMIC DNA]</scope>
    <source>
        <strain evidence="4 5">DSM 27267</strain>
    </source>
</reference>
<reference evidence="3 6" key="2">
    <citation type="submission" date="2019-10" db="EMBL/GenBank/DDBJ databases">
        <title>Prolixibacter strains distinguished by the presence of nitrate reductase genes were adept at nitrate-dependent anaerobic corrosion of metallic iron and carbon steel.</title>
        <authorList>
            <person name="Iino T."/>
            <person name="Shono N."/>
            <person name="Ito K."/>
            <person name="Nakamura R."/>
            <person name="Sueoka K."/>
            <person name="Harayama S."/>
            <person name="Ohkuma M."/>
        </authorList>
    </citation>
    <scope>NUCLEOTIDE SEQUENCE [LARGE SCALE GENOMIC DNA]</scope>
    <source>
        <strain evidence="3 6">MIC1-1</strain>
    </source>
</reference>
<evidence type="ECO:0000259" key="2">
    <source>
        <dbReference type="SMART" id="SM00471"/>
    </source>
</evidence>
<dbReference type="PANTHER" id="PTHR11373:SF32">
    <property type="entry name" value="DEOXYGUANOSINETRIPHOSPHATE TRIPHOSPHOHYDROLASE"/>
    <property type="match status" value="1"/>
</dbReference>
<dbReference type="Pfam" id="PF01966">
    <property type="entry name" value="HD"/>
    <property type="match status" value="1"/>
</dbReference>
<dbReference type="InterPro" id="IPR027432">
    <property type="entry name" value="dGTP_triphosphohydrolase_C"/>
</dbReference>
<dbReference type="InterPro" id="IPR006261">
    <property type="entry name" value="dGTPase"/>
</dbReference>
<evidence type="ECO:0000313" key="4">
    <source>
        <dbReference type="EMBL" id="PSK85676.1"/>
    </source>
</evidence>
<keyword evidence="6" id="KW-1185">Reference proteome</keyword>
<organism evidence="4 5">
    <name type="scientific">Prolixibacter denitrificans</name>
    <dbReference type="NCBI Taxonomy" id="1541063"/>
    <lineage>
        <taxon>Bacteria</taxon>
        <taxon>Pseudomonadati</taxon>
        <taxon>Bacteroidota</taxon>
        <taxon>Bacteroidia</taxon>
        <taxon>Marinilabiliales</taxon>
        <taxon>Prolixibacteraceae</taxon>
        <taxon>Prolixibacter</taxon>
    </lineage>
</organism>
<dbReference type="SMART" id="SM00471">
    <property type="entry name" value="HDc"/>
    <property type="match status" value="1"/>
</dbReference>
<feature type="domain" description="HD/PDEase" evidence="2">
    <location>
        <begin position="60"/>
        <end position="258"/>
    </location>
</feature>
<protein>
    <submittedName>
        <fullName evidence="3">Dehydrogenase</fullName>
    </submittedName>
    <submittedName>
        <fullName evidence="4">dGTPase</fullName>
    </submittedName>
</protein>
<dbReference type="NCBIfam" id="TIGR01353">
    <property type="entry name" value="dGTP_triPase"/>
    <property type="match status" value="1"/>
</dbReference>
<dbReference type="SUPFAM" id="SSF109604">
    <property type="entry name" value="HD-domain/PDEase-like"/>
    <property type="match status" value="1"/>
</dbReference>
<keyword evidence="1" id="KW-0378">Hydrolase</keyword>
<evidence type="ECO:0000313" key="3">
    <source>
        <dbReference type="EMBL" id="GET20295.1"/>
    </source>
</evidence>
<dbReference type="EMBL" id="PYGC01000001">
    <property type="protein sequence ID" value="PSK85676.1"/>
    <property type="molecule type" value="Genomic_DNA"/>
</dbReference>
<dbReference type="InterPro" id="IPR003607">
    <property type="entry name" value="HD/PDEase_dom"/>
</dbReference>
<dbReference type="Gene3D" id="1.10.3550.10">
    <property type="entry name" value="eoxyguanosinetriphosphate triphosphohydrolase domain-like"/>
    <property type="match status" value="1"/>
</dbReference>
<dbReference type="InterPro" id="IPR023293">
    <property type="entry name" value="dGTP_triP_hydro_central_sf"/>
</dbReference>
<evidence type="ECO:0000313" key="5">
    <source>
        <dbReference type="Proteomes" id="UP000240621"/>
    </source>
</evidence>
<accession>A0A2P8CL23</accession>
<comment type="caution">
    <text evidence="4">The sequence shown here is derived from an EMBL/GenBank/DDBJ whole genome shotgun (WGS) entry which is preliminary data.</text>
</comment>
<dbReference type="Proteomes" id="UP000396862">
    <property type="component" value="Unassembled WGS sequence"/>
</dbReference>
<sequence>MMQWDQLLSAKRLGLEERHTNEIHDARSQFQRDYDRIIFSSPFRRLQDKTQVFPLPGSIFVHNRLTHSLEVASVGRSLGNMVATELEKQPDIEHKELLPEIGSIVSSACLAHDLGNPPFGHSGESAIANYFTDGQGINYRKEMTSEEWNDLTLFEGNANAFRILSHQFKGRRAGGFALTYTTLASIIKYPYPSHMAGGKQKFGYFQSEKETFQKIIGELGLPESQETTGKFARHPLVYLVEAADDICYQVMDVEDAHKLKILTYEETENLLMAFFSSEEDKKTRESIQRNFKTVTDRNERIAYLRATVIGRLVRECATIFMDNHDTILAGNFEGSLFKRLAGTSAKAMDHIKKVSVSRIYSERSVVQIEIAGYKILGTLMDEFTQAIMHENNPLSKKLLSIIPEQYRNDEHSTYGKIQSVVDFVSGMTDPFALDLYRKITGISLPQIG</sequence>
<dbReference type="Gene3D" id="1.10.3410.10">
    <property type="entry name" value="putative deoxyguanosinetriphosphate triphosphohydrolase like domain"/>
    <property type="match status" value="1"/>
</dbReference>
<dbReference type="InterPro" id="IPR026875">
    <property type="entry name" value="PHydrolase_assoc_dom"/>
</dbReference>
<dbReference type="AlphaFoldDB" id="A0A2P8CL23"/>
<dbReference type="Gene3D" id="1.10.3210.10">
    <property type="entry name" value="Hypothetical protein af1432"/>
    <property type="match status" value="1"/>
</dbReference>